<dbReference type="Proteomes" id="UP001056120">
    <property type="component" value="Linkage Group LG12"/>
</dbReference>
<sequence length="564" mass="63485">MDFDEYEYLEKTVAVPADGNDSPSNLKNGAAEKNEKAYRRRDRDKDDGEDERIVEEDRKSKKTRGEEENGRSRRDRDREDMSSRSERHRSSGRDVDRERGRDHRRSSRDGERDRSSRDGEKERERSRRSRSHSRIEREREREKELLREQERELESRESRRLKDKKEVVEPEADPERDQRTVFAYQMPLKATEWDVYEFFSKAGKYIDFSSVPTFYYSGVRDVRLIMDRNSRRSKGVGYIEFYDAMSVPMAIAMSGQLLLGQPVMVKPSEAEKNLVQSNASAGGPGGIAGPYGAVDRKLYVGNLHFNMTEQQLKQIFEPFGPVELVQLPTDLETGQCKGYGFIQFSQLEHAKAAVNLNGKLEIAGRTIKVSSVTDHVAQDSGAKASDFDDDDGGYLALNAQSRVQLMAKLDRSGIASGFPGSFGIGAPLVNGSGSFLANGLPSNGPPAVPVPGLAQMVPVIVLEPVGNPSECLLLKNMFDPATETEPDFDLDIKDDVGEECSKYGRVMHIYVDKQSAGYVYLRFESVEAASRAQQGMHKRWFAGKTISAIFLQPYEYDAKFKGVS</sequence>
<evidence type="ECO:0000313" key="2">
    <source>
        <dbReference type="Proteomes" id="UP001056120"/>
    </source>
</evidence>
<evidence type="ECO:0000313" key="1">
    <source>
        <dbReference type="EMBL" id="KAI3794523.1"/>
    </source>
</evidence>
<keyword evidence="2" id="KW-1185">Reference proteome</keyword>
<comment type="caution">
    <text evidence="1">The sequence shown here is derived from an EMBL/GenBank/DDBJ whole genome shotgun (WGS) entry which is preliminary data.</text>
</comment>
<reference evidence="1 2" key="2">
    <citation type="journal article" date="2022" name="Mol. Ecol. Resour.">
        <title>The genomes of chicory, endive, great burdock and yacon provide insights into Asteraceae paleo-polyploidization history and plant inulin production.</title>
        <authorList>
            <person name="Fan W."/>
            <person name="Wang S."/>
            <person name="Wang H."/>
            <person name="Wang A."/>
            <person name="Jiang F."/>
            <person name="Liu H."/>
            <person name="Zhao H."/>
            <person name="Xu D."/>
            <person name="Zhang Y."/>
        </authorList>
    </citation>
    <scope>NUCLEOTIDE SEQUENCE [LARGE SCALE GENOMIC DNA]</scope>
    <source>
        <strain evidence="2">cv. Yunnan</strain>
        <tissue evidence="1">Leaves</tissue>
    </source>
</reference>
<dbReference type="EMBL" id="CM042029">
    <property type="protein sequence ID" value="KAI3794523.1"/>
    <property type="molecule type" value="Genomic_DNA"/>
</dbReference>
<reference evidence="2" key="1">
    <citation type="journal article" date="2022" name="Mol. Ecol. Resour.">
        <title>The genomes of chicory, endive, great burdock and yacon provide insights into Asteraceae palaeo-polyploidization history and plant inulin production.</title>
        <authorList>
            <person name="Fan W."/>
            <person name="Wang S."/>
            <person name="Wang H."/>
            <person name="Wang A."/>
            <person name="Jiang F."/>
            <person name="Liu H."/>
            <person name="Zhao H."/>
            <person name="Xu D."/>
            <person name="Zhang Y."/>
        </authorList>
    </citation>
    <scope>NUCLEOTIDE SEQUENCE [LARGE SCALE GENOMIC DNA]</scope>
    <source>
        <strain evidence="2">cv. Yunnan</strain>
    </source>
</reference>
<name>A0ACB9HGV5_9ASTR</name>
<accession>A0ACB9HGV5</accession>
<proteinExistence type="predicted"/>
<protein>
    <submittedName>
        <fullName evidence="1">Uncharacterized protein</fullName>
    </submittedName>
</protein>
<gene>
    <name evidence="1" type="ORF">L1987_37155</name>
</gene>
<organism evidence="1 2">
    <name type="scientific">Smallanthus sonchifolius</name>
    <dbReference type="NCBI Taxonomy" id="185202"/>
    <lineage>
        <taxon>Eukaryota</taxon>
        <taxon>Viridiplantae</taxon>
        <taxon>Streptophyta</taxon>
        <taxon>Embryophyta</taxon>
        <taxon>Tracheophyta</taxon>
        <taxon>Spermatophyta</taxon>
        <taxon>Magnoliopsida</taxon>
        <taxon>eudicotyledons</taxon>
        <taxon>Gunneridae</taxon>
        <taxon>Pentapetalae</taxon>
        <taxon>asterids</taxon>
        <taxon>campanulids</taxon>
        <taxon>Asterales</taxon>
        <taxon>Asteraceae</taxon>
        <taxon>Asteroideae</taxon>
        <taxon>Heliantheae alliance</taxon>
        <taxon>Millerieae</taxon>
        <taxon>Smallanthus</taxon>
    </lineage>
</organism>